<dbReference type="RefSeq" id="WP_131167597.1">
    <property type="nucleotide sequence ID" value="NZ_SDMQ01000004.1"/>
</dbReference>
<accession>A0A4Q9KG96</accession>
<evidence type="ECO:0000256" key="2">
    <source>
        <dbReference type="ARBA" id="ARBA00005983"/>
    </source>
</evidence>
<keyword evidence="7" id="KW-0443">Lipid metabolism</keyword>
<organism evidence="11 12">
    <name type="scientific">Propioniciclava sinopodophylli</name>
    <dbReference type="NCBI Taxonomy" id="1837344"/>
    <lineage>
        <taxon>Bacteria</taxon>
        <taxon>Bacillati</taxon>
        <taxon>Actinomycetota</taxon>
        <taxon>Actinomycetes</taxon>
        <taxon>Propionibacteriales</taxon>
        <taxon>Propionibacteriaceae</taxon>
        <taxon>Propioniciclava</taxon>
    </lineage>
</organism>
<dbReference type="Pfam" id="PF01569">
    <property type="entry name" value="PAP2"/>
    <property type="match status" value="1"/>
</dbReference>
<feature type="transmembrane region" description="Helical" evidence="9">
    <location>
        <begin position="54"/>
        <end position="78"/>
    </location>
</feature>
<keyword evidence="9" id="KW-0812">Transmembrane</keyword>
<dbReference type="InterPro" id="IPR000326">
    <property type="entry name" value="PAP2/HPO"/>
</dbReference>
<keyword evidence="12" id="KW-1185">Reference proteome</keyword>
<comment type="caution">
    <text evidence="11">The sequence shown here is derived from an EMBL/GenBank/DDBJ whole genome shotgun (WGS) entry which is preliminary data.</text>
</comment>
<dbReference type="Gene3D" id="2.60.200.40">
    <property type="match status" value="1"/>
</dbReference>
<evidence type="ECO:0000256" key="1">
    <source>
        <dbReference type="ARBA" id="ARBA00001946"/>
    </source>
</evidence>
<dbReference type="Gene3D" id="1.20.144.10">
    <property type="entry name" value="Phosphatidic acid phosphatase type 2/haloperoxidase"/>
    <property type="match status" value="2"/>
</dbReference>
<dbReference type="PROSITE" id="PS50146">
    <property type="entry name" value="DAGK"/>
    <property type="match status" value="1"/>
</dbReference>
<evidence type="ECO:0000256" key="7">
    <source>
        <dbReference type="ARBA" id="ARBA00023209"/>
    </source>
</evidence>
<name>A0A4Q9KG96_9ACTN</name>
<evidence type="ECO:0000256" key="5">
    <source>
        <dbReference type="ARBA" id="ARBA00022777"/>
    </source>
</evidence>
<feature type="domain" description="DAGKc" evidence="10">
    <location>
        <begin position="217"/>
        <end position="347"/>
    </location>
</feature>
<evidence type="ECO:0000256" key="8">
    <source>
        <dbReference type="ARBA" id="ARBA00023264"/>
    </source>
</evidence>
<dbReference type="InterPro" id="IPR016064">
    <property type="entry name" value="NAD/diacylglycerol_kinase_sf"/>
</dbReference>
<dbReference type="Gene3D" id="3.40.50.10330">
    <property type="entry name" value="Probable inorganic polyphosphate/atp-NAD kinase, domain 1"/>
    <property type="match status" value="1"/>
</dbReference>
<evidence type="ECO:0000256" key="6">
    <source>
        <dbReference type="ARBA" id="ARBA00022840"/>
    </source>
</evidence>
<proteinExistence type="inferred from homology"/>
<feature type="transmembrane region" description="Helical" evidence="9">
    <location>
        <begin position="85"/>
        <end position="107"/>
    </location>
</feature>
<dbReference type="InterPro" id="IPR045540">
    <property type="entry name" value="YegS/DAGK_C"/>
</dbReference>
<evidence type="ECO:0000256" key="3">
    <source>
        <dbReference type="ARBA" id="ARBA00022679"/>
    </source>
</evidence>
<keyword evidence="4" id="KW-0547">Nucleotide-binding</keyword>
<comment type="cofactor">
    <cofactor evidence="1">
        <name>Mg(2+)</name>
        <dbReference type="ChEBI" id="CHEBI:18420"/>
    </cofactor>
</comment>
<evidence type="ECO:0000256" key="4">
    <source>
        <dbReference type="ARBA" id="ARBA00022741"/>
    </source>
</evidence>
<keyword evidence="9" id="KW-0472">Membrane</keyword>
<protein>
    <submittedName>
        <fullName evidence="11">Phosphatase PAP2 family protein</fullName>
    </submittedName>
</protein>
<dbReference type="GO" id="GO:0008654">
    <property type="term" value="P:phospholipid biosynthetic process"/>
    <property type="evidence" value="ECO:0007669"/>
    <property type="project" value="UniProtKB-KW"/>
</dbReference>
<evidence type="ECO:0000256" key="9">
    <source>
        <dbReference type="SAM" id="Phobius"/>
    </source>
</evidence>
<keyword evidence="7" id="KW-0444">Lipid biosynthesis</keyword>
<dbReference type="PANTHER" id="PTHR12358">
    <property type="entry name" value="SPHINGOSINE KINASE"/>
    <property type="match status" value="1"/>
</dbReference>
<dbReference type="EMBL" id="SDMQ01000004">
    <property type="protein sequence ID" value="TBT85948.1"/>
    <property type="molecule type" value="Genomic_DNA"/>
</dbReference>
<keyword evidence="9" id="KW-1133">Transmembrane helix</keyword>
<evidence type="ECO:0000313" key="11">
    <source>
        <dbReference type="EMBL" id="TBT85948.1"/>
    </source>
</evidence>
<feature type="transmembrane region" description="Helical" evidence="9">
    <location>
        <begin position="154"/>
        <end position="172"/>
    </location>
</feature>
<comment type="similarity">
    <text evidence="2">Belongs to the diacylglycerol/lipid kinase family.</text>
</comment>
<dbReference type="PANTHER" id="PTHR12358:SF54">
    <property type="entry name" value="SPHINGOSINE KINASE RELATED PROTEIN"/>
    <property type="match status" value="1"/>
</dbReference>
<gene>
    <name evidence="11" type="ORF">ET989_05735</name>
</gene>
<dbReference type="Pfam" id="PF19279">
    <property type="entry name" value="YegS_C"/>
    <property type="match status" value="1"/>
</dbReference>
<dbReference type="InterPro" id="IPR017438">
    <property type="entry name" value="ATP-NAD_kinase_N"/>
</dbReference>
<reference evidence="11 12" key="1">
    <citation type="submission" date="2019-01" db="EMBL/GenBank/DDBJ databases">
        <title>Lactibacter flavus gen. nov., sp. nov., a novel bacterium of the family Propionibacteriaceae isolated from raw milk and dairy products.</title>
        <authorList>
            <person name="Huptas C."/>
            <person name="Wenning M."/>
            <person name="Breitenwieser F."/>
            <person name="Doll E."/>
            <person name="Von Neubeck M."/>
            <person name="Busse H.-J."/>
            <person name="Scherer S."/>
        </authorList>
    </citation>
    <scope>NUCLEOTIDE SEQUENCE [LARGE SCALE GENOMIC DNA]</scope>
    <source>
        <strain evidence="11 12">KCTC 33808</strain>
    </source>
</reference>
<dbReference type="SUPFAM" id="SSF111331">
    <property type="entry name" value="NAD kinase/diacylglycerol kinase-like"/>
    <property type="match status" value="1"/>
</dbReference>
<dbReference type="SMART" id="SM00014">
    <property type="entry name" value="acidPPc"/>
    <property type="match status" value="1"/>
</dbReference>
<keyword evidence="8" id="KW-1208">Phospholipid metabolism</keyword>
<dbReference type="SMART" id="SM00046">
    <property type="entry name" value="DAGKc"/>
    <property type="match status" value="1"/>
</dbReference>
<keyword evidence="7" id="KW-0594">Phospholipid biosynthesis</keyword>
<dbReference type="Pfam" id="PF00781">
    <property type="entry name" value="DAGK_cat"/>
    <property type="match status" value="1"/>
</dbReference>
<dbReference type="GO" id="GO:0016301">
    <property type="term" value="F:kinase activity"/>
    <property type="evidence" value="ECO:0007669"/>
    <property type="project" value="UniProtKB-KW"/>
</dbReference>
<keyword evidence="6" id="KW-0067">ATP-binding</keyword>
<dbReference type="GO" id="GO:0005524">
    <property type="term" value="F:ATP binding"/>
    <property type="evidence" value="ECO:0007669"/>
    <property type="project" value="UniProtKB-KW"/>
</dbReference>
<dbReference type="AlphaFoldDB" id="A0A4Q9KG96"/>
<dbReference type="InterPro" id="IPR050187">
    <property type="entry name" value="Lipid_Phosphate_FormReg"/>
</dbReference>
<sequence length="514" mass="54823">MRTRWGLAHLATVVLAAAFGLWTWLTLSVGAFERVDALSRVPGVTGASARGQILAAIAILTTPTVLYTVLAGLTLWAARRRLHNLAWAMLLSIPLGWGSSQLVKMIVQRPRPDTALPLITAEGYAYPSSHMTAATIVAVLVIAAMVVTRRRRTMVVAATAALVVAWWLIFADRWWLRAHWFSDLIGGGLLGGFVAALALAMAGVRVIKFGSPRRVTDGTRRAAVVYNPTKVPDLPVFRRQVEGESAERGWQPPLWLETDADDAGARVARVARKRKVDLVLVAGGDGTVRTVSAEFAETGIPLGIVPVGTGNLLARNLGVPLDLADALDAAFDGRPRGIDIVRLRADDAHDDVSLVMAGMGIDARIMSETNADLKKVVGPAAYAVTALTSLNSPPFRAVITLDGGSPVERTPALALIANVGSVQGQIALAPDALPDDGLLDLVLASPERPADWGAMATRVLTRTGDHPGIERAQARRLVIETDEPVAYQVDGDTIGECRRLEVSVRQNAVLVMVP</sequence>
<dbReference type="SUPFAM" id="SSF48317">
    <property type="entry name" value="Acid phosphatase/Vanadium-dependent haloperoxidase"/>
    <property type="match status" value="1"/>
</dbReference>
<feature type="transmembrane region" description="Helical" evidence="9">
    <location>
        <begin position="184"/>
        <end position="204"/>
    </location>
</feature>
<evidence type="ECO:0000259" key="10">
    <source>
        <dbReference type="PROSITE" id="PS50146"/>
    </source>
</evidence>
<dbReference type="InterPro" id="IPR036938">
    <property type="entry name" value="PAP2/HPO_sf"/>
</dbReference>
<keyword evidence="3" id="KW-0808">Transferase</keyword>
<dbReference type="InterPro" id="IPR001206">
    <property type="entry name" value="Diacylglycerol_kinase_cat_dom"/>
</dbReference>
<evidence type="ECO:0000313" key="12">
    <source>
        <dbReference type="Proteomes" id="UP000292373"/>
    </source>
</evidence>
<dbReference type="OrthoDB" id="3171056at2"/>
<feature type="transmembrane region" description="Helical" evidence="9">
    <location>
        <begin position="127"/>
        <end position="147"/>
    </location>
</feature>
<keyword evidence="5" id="KW-0418">Kinase</keyword>
<dbReference type="Proteomes" id="UP000292373">
    <property type="component" value="Unassembled WGS sequence"/>
</dbReference>